<protein>
    <submittedName>
        <fullName evidence="7">Extracellular solute-binding protein</fullName>
    </submittedName>
</protein>
<dbReference type="RefSeq" id="WP_164048396.1">
    <property type="nucleotide sequence ID" value="NZ_JBGEXK010000002.1"/>
</dbReference>
<evidence type="ECO:0000313" key="8">
    <source>
        <dbReference type="Proteomes" id="UP000471705"/>
    </source>
</evidence>
<dbReference type="SUPFAM" id="SSF53850">
    <property type="entry name" value="Periplasmic binding protein-like II"/>
    <property type="match status" value="1"/>
</dbReference>
<proteinExistence type="inferred from homology"/>
<evidence type="ECO:0000256" key="3">
    <source>
        <dbReference type="ARBA" id="ARBA00022448"/>
    </source>
</evidence>
<dbReference type="PANTHER" id="PTHR43649">
    <property type="entry name" value="ARABINOSE-BINDING PROTEIN-RELATED"/>
    <property type="match status" value="1"/>
</dbReference>
<reference evidence="7 8" key="1">
    <citation type="submission" date="2019-12" db="EMBL/GenBank/DDBJ databases">
        <title>Rhizobium genotypes associated with high levels of biological nitrogen fixation by grain legumes in a temperate-maritime cropping system.</title>
        <authorList>
            <person name="Maluk M."/>
            <person name="Francesc Ferrando Molina F."/>
            <person name="Lopez Del Egido L."/>
            <person name="Lafos M."/>
            <person name="Langarica-Fuentes A."/>
            <person name="Gebre Yohannes G."/>
            <person name="Young M.W."/>
            <person name="Martin P."/>
            <person name="Gantlett R."/>
            <person name="Kenicer G."/>
            <person name="Hawes C."/>
            <person name="Begg G.S."/>
            <person name="Quilliam R.S."/>
            <person name="Squire G.R."/>
            <person name="Poole P.S."/>
            <person name="Young P.W."/>
            <person name="Iannetta P.M."/>
            <person name="James E.K."/>
        </authorList>
    </citation>
    <scope>NUCLEOTIDE SEQUENCE [LARGE SCALE GENOMIC DNA]</scope>
    <source>
        <strain evidence="7 8">JHI54</strain>
    </source>
</reference>
<keyword evidence="3" id="KW-0813">Transport</keyword>
<evidence type="ECO:0000313" key="7">
    <source>
        <dbReference type="EMBL" id="NEK17873.1"/>
    </source>
</evidence>
<keyword evidence="4 6" id="KW-0732">Signal</keyword>
<feature type="chain" id="PRO_5029799015" evidence="6">
    <location>
        <begin position="33"/>
        <end position="431"/>
    </location>
</feature>
<dbReference type="InterPro" id="IPR006059">
    <property type="entry name" value="SBP"/>
</dbReference>
<feature type="signal peptide" evidence="6">
    <location>
        <begin position="1"/>
        <end position="32"/>
    </location>
</feature>
<sequence length="431" mass="46576">MTMISEFQMPRTTRLLSIALMTLMTSTAFAHAKPLDGVTLTLASQNDPFGGVLTKLAAKFKEDTGAELKVEVMDYGTLLTKTTADFVGDTKGYDLVTMDIVWAGAYAENGYSVDLTDWVKRDAAELDLDDIYPVILESLGQYNGHYVAFPFAAYANVLAYRKDLFEAAGLAVPKTVEELVSDAKKLTDPSKKQYGFVANGQKGPAVAQDWMQYNNQMGGSILGKDGLPALNSPENVESLAVYKQLFVETAPPGAIEYDWGGREESFRQGVAAMMQTWSVGAPGYSDPASSNVVGKVGITTAPVGAGVSPQYGVGGWGMAINADIDAKQKEAAWTFIKWLTSKKIHKEFNLEGAGSFMRKSQMTDPDLTAKFDFLPVVAKTYENGNGDYRPRIPEYPEIQDILGAAVNSVLAGAAEPKAALDEAQAEAKKLF</sequence>
<gene>
    <name evidence="7" type="ORF">GR257_23935</name>
</gene>
<dbReference type="GO" id="GO:0042597">
    <property type="term" value="C:periplasmic space"/>
    <property type="evidence" value="ECO:0007669"/>
    <property type="project" value="UniProtKB-SubCell"/>
</dbReference>
<dbReference type="EMBL" id="WUFV01000016">
    <property type="protein sequence ID" value="NEK17873.1"/>
    <property type="molecule type" value="Genomic_DNA"/>
</dbReference>
<dbReference type="Gene3D" id="3.40.190.10">
    <property type="entry name" value="Periplasmic binding protein-like II"/>
    <property type="match status" value="2"/>
</dbReference>
<keyword evidence="5" id="KW-0574">Periplasm</keyword>
<evidence type="ECO:0000256" key="2">
    <source>
        <dbReference type="ARBA" id="ARBA00008520"/>
    </source>
</evidence>
<evidence type="ECO:0000256" key="6">
    <source>
        <dbReference type="SAM" id="SignalP"/>
    </source>
</evidence>
<dbReference type="PANTHER" id="PTHR43649:SF34">
    <property type="entry name" value="ABC TRANSPORTER PERIPLASMIC-BINDING PROTEIN YCJN-RELATED"/>
    <property type="match status" value="1"/>
</dbReference>
<organism evidence="7 8">
    <name type="scientific">Rhizobium leguminosarum</name>
    <dbReference type="NCBI Taxonomy" id="384"/>
    <lineage>
        <taxon>Bacteria</taxon>
        <taxon>Pseudomonadati</taxon>
        <taxon>Pseudomonadota</taxon>
        <taxon>Alphaproteobacteria</taxon>
        <taxon>Hyphomicrobiales</taxon>
        <taxon>Rhizobiaceae</taxon>
        <taxon>Rhizobium/Agrobacterium group</taxon>
        <taxon>Rhizobium</taxon>
    </lineage>
</organism>
<dbReference type="Pfam" id="PF01547">
    <property type="entry name" value="SBP_bac_1"/>
    <property type="match status" value="1"/>
</dbReference>
<dbReference type="Proteomes" id="UP000471705">
    <property type="component" value="Unassembled WGS sequence"/>
</dbReference>
<dbReference type="CDD" id="cd13585">
    <property type="entry name" value="PBP2_TMBP_like"/>
    <property type="match status" value="1"/>
</dbReference>
<comment type="similarity">
    <text evidence="2">Belongs to the bacterial solute-binding protein 1 family.</text>
</comment>
<dbReference type="AlphaFoldDB" id="A0A7K3VL02"/>
<comment type="caution">
    <text evidence="7">The sequence shown here is derived from an EMBL/GenBank/DDBJ whole genome shotgun (WGS) entry which is preliminary data.</text>
</comment>
<dbReference type="InterPro" id="IPR050490">
    <property type="entry name" value="Bact_solute-bd_prot1"/>
</dbReference>
<accession>A0A7K3VL02</accession>
<name>A0A7K3VL02_RHILE</name>
<evidence type="ECO:0000256" key="5">
    <source>
        <dbReference type="ARBA" id="ARBA00022764"/>
    </source>
</evidence>
<evidence type="ECO:0000256" key="4">
    <source>
        <dbReference type="ARBA" id="ARBA00022729"/>
    </source>
</evidence>
<evidence type="ECO:0000256" key="1">
    <source>
        <dbReference type="ARBA" id="ARBA00004418"/>
    </source>
</evidence>
<comment type="subcellular location">
    <subcellularLocation>
        <location evidence="1">Periplasm</location>
    </subcellularLocation>
</comment>